<proteinExistence type="predicted"/>
<evidence type="ECO:0000259" key="2">
    <source>
        <dbReference type="PROSITE" id="PS51084"/>
    </source>
</evidence>
<dbReference type="Pfam" id="PF01230">
    <property type="entry name" value="HIT"/>
    <property type="match status" value="1"/>
</dbReference>
<comment type="caution">
    <text evidence="3">The sequence shown here is derived from an EMBL/GenBank/DDBJ whole genome shotgun (WGS) entry which is preliminary data.</text>
</comment>
<sequence>MCRKAQVTLGSLILITKDNATAFSELSDESFAELPIAIRAIEKALKRSFGYEKINYFMLMMVDPEVHFHVIPRYSHDVEFGGAVFKDQSWPGPADLKLLNKVDEEIFSLLIEKLKNEFEK</sequence>
<dbReference type="InterPro" id="IPR011146">
    <property type="entry name" value="HIT-like"/>
</dbReference>
<dbReference type="PROSITE" id="PS51084">
    <property type="entry name" value="HIT_2"/>
    <property type="match status" value="1"/>
</dbReference>
<dbReference type="Gene3D" id="3.30.428.10">
    <property type="entry name" value="HIT-like"/>
    <property type="match status" value="1"/>
</dbReference>
<dbReference type="EMBL" id="LCDF01000007">
    <property type="protein sequence ID" value="KKS48552.1"/>
    <property type="molecule type" value="Genomic_DNA"/>
</dbReference>
<reference evidence="3 4" key="1">
    <citation type="journal article" date="2015" name="Nature">
        <title>rRNA introns, odd ribosomes, and small enigmatic genomes across a large radiation of phyla.</title>
        <authorList>
            <person name="Brown C.T."/>
            <person name="Hug L.A."/>
            <person name="Thomas B.C."/>
            <person name="Sharon I."/>
            <person name="Castelle C.J."/>
            <person name="Singh A."/>
            <person name="Wilkins M.J."/>
            <person name="Williams K.H."/>
            <person name="Banfield J.F."/>
        </authorList>
    </citation>
    <scope>NUCLEOTIDE SEQUENCE [LARGE SCALE GENOMIC DNA]</scope>
</reference>
<evidence type="ECO:0000313" key="3">
    <source>
        <dbReference type="EMBL" id="KKS48552.1"/>
    </source>
</evidence>
<gene>
    <name evidence="3" type="ORF">UV11_C0007G0008</name>
</gene>
<organism evidence="3 4">
    <name type="scientific">Candidatus Giovannonibacteria bacterium GW2011_GWF2_42_19</name>
    <dbReference type="NCBI Taxonomy" id="1618659"/>
    <lineage>
        <taxon>Bacteria</taxon>
        <taxon>Candidatus Giovannoniibacteriota</taxon>
    </lineage>
</organism>
<dbReference type="SUPFAM" id="SSF54197">
    <property type="entry name" value="HIT-like"/>
    <property type="match status" value="1"/>
</dbReference>
<evidence type="ECO:0000313" key="4">
    <source>
        <dbReference type="Proteomes" id="UP000034036"/>
    </source>
</evidence>
<dbReference type="Proteomes" id="UP000034036">
    <property type="component" value="Unassembled WGS sequence"/>
</dbReference>
<accession>A0A0G0ZIH1</accession>
<feature type="domain" description="HIT" evidence="2">
    <location>
        <begin position="1"/>
        <end position="80"/>
    </location>
</feature>
<comment type="caution">
    <text evidence="1">Lacks conserved residue(s) required for the propagation of feature annotation.</text>
</comment>
<dbReference type="STRING" id="1618659.UV11_C0007G0008"/>
<protein>
    <recommendedName>
        <fullName evidence="2">HIT domain-containing protein</fullName>
    </recommendedName>
</protein>
<evidence type="ECO:0000256" key="1">
    <source>
        <dbReference type="PROSITE-ProRule" id="PRU00464"/>
    </source>
</evidence>
<dbReference type="InterPro" id="IPR036265">
    <property type="entry name" value="HIT-like_sf"/>
</dbReference>
<name>A0A0G0ZIH1_9BACT</name>
<dbReference type="GO" id="GO:0003824">
    <property type="term" value="F:catalytic activity"/>
    <property type="evidence" value="ECO:0007669"/>
    <property type="project" value="InterPro"/>
</dbReference>
<dbReference type="AlphaFoldDB" id="A0A0G0ZIH1"/>